<proteinExistence type="inferred from homology"/>
<dbReference type="GO" id="GO:0042780">
    <property type="term" value="P:tRNA 3'-end processing"/>
    <property type="evidence" value="ECO:0007669"/>
    <property type="project" value="UniProtKB-UniRule"/>
</dbReference>
<name>A0A8J7PW22_9PROT</name>
<dbReference type="InterPro" id="IPR012337">
    <property type="entry name" value="RNaseH-like_sf"/>
</dbReference>
<evidence type="ECO:0000313" key="8">
    <source>
        <dbReference type="EMBL" id="MBN9413029.1"/>
    </source>
</evidence>
<dbReference type="SMART" id="SM00341">
    <property type="entry name" value="HRDC"/>
    <property type="match status" value="1"/>
</dbReference>
<dbReference type="NCBIfam" id="TIGR01388">
    <property type="entry name" value="rnd"/>
    <property type="match status" value="1"/>
</dbReference>
<feature type="domain" description="HRDC" evidence="7">
    <location>
        <begin position="208"/>
        <end position="289"/>
    </location>
</feature>
<reference evidence="8" key="1">
    <citation type="submission" date="2021-02" db="EMBL/GenBank/DDBJ databases">
        <title>Thiocyanate and organic carbon inputs drive convergent selection for specific autotrophic Afipia and Thiobacillus strains within complex microbiomes.</title>
        <authorList>
            <person name="Huddy R.J."/>
            <person name="Sachdeva R."/>
            <person name="Kadzinga F."/>
            <person name="Kantor R.S."/>
            <person name="Harrison S.T.L."/>
            <person name="Banfield J.F."/>
        </authorList>
    </citation>
    <scope>NUCLEOTIDE SEQUENCE</scope>
    <source>
        <strain evidence="8">SCN18_10_11_15_R4_P_38_20</strain>
    </source>
</reference>
<comment type="caution">
    <text evidence="8">The sequence shown here is derived from an EMBL/GenBank/DDBJ whole genome shotgun (WGS) entry which is preliminary data.</text>
</comment>
<dbReference type="PROSITE" id="PS50967">
    <property type="entry name" value="HRDC"/>
    <property type="match status" value="1"/>
</dbReference>
<dbReference type="InterPro" id="IPR036397">
    <property type="entry name" value="RNaseH_sf"/>
</dbReference>
<dbReference type="EC" id="3.1.13.5" evidence="6"/>
<evidence type="ECO:0000256" key="1">
    <source>
        <dbReference type="ARBA" id="ARBA00022490"/>
    </source>
</evidence>
<dbReference type="GO" id="GO:0000166">
    <property type="term" value="F:nucleotide binding"/>
    <property type="evidence" value="ECO:0007669"/>
    <property type="project" value="InterPro"/>
</dbReference>
<dbReference type="GO" id="GO:0005737">
    <property type="term" value="C:cytoplasm"/>
    <property type="evidence" value="ECO:0007669"/>
    <property type="project" value="UniProtKB-SubCell"/>
</dbReference>
<dbReference type="Pfam" id="PF01612">
    <property type="entry name" value="DNA_pol_A_exo1"/>
    <property type="match status" value="1"/>
</dbReference>
<organism evidence="8 9">
    <name type="scientific">Candidatus Paracaedimonas acanthamoebae</name>
    <dbReference type="NCBI Taxonomy" id="244581"/>
    <lineage>
        <taxon>Bacteria</taxon>
        <taxon>Pseudomonadati</taxon>
        <taxon>Pseudomonadota</taxon>
        <taxon>Alphaproteobacteria</taxon>
        <taxon>Holosporales</taxon>
        <taxon>Caedimonadaceae</taxon>
        <taxon>Candidatus Paracaedimonas</taxon>
    </lineage>
</organism>
<dbReference type="InterPro" id="IPR051086">
    <property type="entry name" value="RNase_D-like"/>
</dbReference>
<dbReference type="SMART" id="SM00474">
    <property type="entry name" value="35EXOc"/>
    <property type="match status" value="1"/>
</dbReference>
<dbReference type="GO" id="GO:0033890">
    <property type="term" value="F:ribonuclease D activity"/>
    <property type="evidence" value="ECO:0007669"/>
    <property type="project" value="UniProtKB-UniRule"/>
</dbReference>
<keyword evidence="1 6" id="KW-0963">Cytoplasm</keyword>
<keyword evidence="3 6" id="KW-0540">Nuclease</keyword>
<dbReference type="InterPro" id="IPR002121">
    <property type="entry name" value="HRDC_dom"/>
</dbReference>
<keyword evidence="4 6" id="KW-0378">Hydrolase</keyword>
<evidence type="ECO:0000256" key="3">
    <source>
        <dbReference type="ARBA" id="ARBA00022722"/>
    </source>
</evidence>
<dbReference type="CDD" id="cd06142">
    <property type="entry name" value="RNaseD_exo"/>
    <property type="match status" value="1"/>
</dbReference>
<dbReference type="EMBL" id="JAFKGL010000015">
    <property type="protein sequence ID" value="MBN9413029.1"/>
    <property type="molecule type" value="Genomic_DNA"/>
</dbReference>
<evidence type="ECO:0000256" key="4">
    <source>
        <dbReference type="ARBA" id="ARBA00022801"/>
    </source>
</evidence>
<comment type="similarity">
    <text evidence="6">Belongs to the RNase D family.</text>
</comment>
<dbReference type="SUPFAM" id="SSF53098">
    <property type="entry name" value="Ribonuclease H-like"/>
    <property type="match status" value="1"/>
</dbReference>
<dbReference type="SUPFAM" id="SSF47819">
    <property type="entry name" value="HRDC-like"/>
    <property type="match status" value="2"/>
</dbReference>
<protein>
    <recommendedName>
        <fullName evidence="6">Ribonuclease D</fullName>
        <shortName evidence="6">RNase D</shortName>
        <ecNumber evidence="6">3.1.13.5</ecNumber>
    </recommendedName>
</protein>
<dbReference type="GO" id="GO:0008408">
    <property type="term" value="F:3'-5' exonuclease activity"/>
    <property type="evidence" value="ECO:0007669"/>
    <property type="project" value="InterPro"/>
</dbReference>
<dbReference type="AlphaFoldDB" id="A0A8J7PW22"/>
<dbReference type="InterPro" id="IPR010997">
    <property type="entry name" value="HRDC-like_sf"/>
</dbReference>
<dbReference type="Proteomes" id="UP000664414">
    <property type="component" value="Unassembled WGS sequence"/>
</dbReference>
<dbReference type="Gene3D" id="1.10.150.80">
    <property type="entry name" value="HRDC domain"/>
    <property type="match status" value="1"/>
</dbReference>
<dbReference type="InterPro" id="IPR002562">
    <property type="entry name" value="3'-5'_exonuclease_dom"/>
</dbReference>
<evidence type="ECO:0000259" key="7">
    <source>
        <dbReference type="PROSITE" id="PS50967"/>
    </source>
</evidence>
<keyword evidence="5 6" id="KW-0269">Exonuclease</keyword>
<comment type="subcellular location">
    <subcellularLocation>
        <location evidence="6">Cytoplasm</location>
    </subcellularLocation>
</comment>
<evidence type="ECO:0000256" key="5">
    <source>
        <dbReference type="ARBA" id="ARBA00022839"/>
    </source>
</evidence>
<comment type="catalytic activity">
    <reaction evidence="6">
        <text>Exonucleolytic cleavage that removes extra residues from the 3'-terminus of tRNA to produce 5'-mononucleotides.</text>
        <dbReference type="EC" id="3.1.13.5"/>
    </reaction>
</comment>
<dbReference type="InterPro" id="IPR044876">
    <property type="entry name" value="HRDC_dom_sf"/>
</dbReference>
<dbReference type="PANTHER" id="PTHR47649">
    <property type="entry name" value="RIBONUCLEASE D"/>
    <property type="match status" value="1"/>
</dbReference>
<dbReference type="PANTHER" id="PTHR47649:SF1">
    <property type="entry name" value="RIBONUCLEASE D"/>
    <property type="match status" value="1"/>
</dbReference>
<dbReference type="InterPro" id="IPR006292">
    <property type="entry name" value="RNase_D"/>
</dbReference>
<evidence type="ECO:0000256" key="6">
    <source>
        <dbReference type="HAMAP-Rule" id="MF_01899"/>
    </source>
</evidence>
<dbReference type="Gene3D" id="3.30.420.10">
    <property type="entry name" value="Ribonuclease H-like superfamily/Ribonuclease H"/>
    <property type="match status" value="1"/>
</dbReference>
<accession>A0A8J7PW22</accession>
<keyword evidence="2 6" id="KW-0819">tRNA processing</keyword>
<comment type="cofactor">
    <cofactor evidence="6">
        <name>a divalent metal cation</name>
        <dbReference type="ChEBI" id="CHEBI:60240"/>
    </cofactor>
</comment>
<dbReference type="GO" id="GO:0003676">
    <property type="term" value="F:nucleic acid binding"/>
    <property type="evidence" value="ECO:0007669"/>
    <property type="project" value="InterPro"/>
</dbReference>
<dbReference type="Pfam" id="PF00570">
    <property type="entry name" value="HRDC"/>
    <property type="match status" value="1"/>
</dbReference>
<gene>
    <name evidence="6 8" type="primary">rnd</name>
    <name evidence="8" type="ORF">J0H12_03800</name>
</gene>
<dbReference type="HAMAP" id="MF_01899">
    <property type="entry name" value="RNase_D"/>
    <property type="match status" value="1"/>
</dbReference>
<evidence type="ECO:0000313" key="9">
    <source>
        <dbReference type="Proteomes" id="UP000664414"/>
    </source>
</evidence>
<evidence type="ECO:0000256" key="2">
    <source>
        <dbReference type="ARBA" id="ARBA00022694"/>
    </source>
</evidence>
<comment type="function">
    <text evidence="6">Exonuclease involved in the 3' processing of various precursor tRNAs. Initiates hydrolysis at the 3'-terminus of an RNA molecule and releases 5'-mononucleotides.</text>
</comment>
<sequence>MELISTNEKLITFCKKIENEDFIAVDTEFIREDTYWPKVCLIQIAGSQDIALIDPLSVEIDLLPLFEIMKNENIIKVFHSAYQDLEIFYFLMKELPKPIFDTQIAAMVCGFGESVGYETLVNSMVKTPLDKSSRYSNWARRPLTDKQLKYAANDVIFLRIIYQKLFERLQNNDRFLWIKEEMEELQNIDSYKVQPEKAWQRLRPRSGEPRFLARLQALGAWRELEAVHKNIPRGRMLRDEILVEIAAHNPNSSEELCQIRGISTKLATGIVGTQIMSVLSSANEIPSEECPTLHIKIGKLGASSTLIDLLRVLLKIKSQESQVAERLIATTKDLDSLIMLKEEAPIDVLKGWRYEIFGKVALDFLNGKVSIFLEDRKICVKEDNIKNFA</sequence>